<organism evidence="2 3">
    <name type="scientific">Magnetococcus marinus (strain ATCC BAA-1437 / JCM 17883 / MC-1)</name>
    <dbReference type="NCBI Taxonomy" id="156889"/>
    <lineage>
        <taxon>Bacteria</taxon>
        <taxon>Pseudomonadati</taxon>
        <taxon>Pseudomonadota</taxon>
        <taxon>Magnetococcia</taxon>
        <taxon>Magnetococcales</taxon>
        <taxon>Magnetococcaceae</taxon>
        <taxon>Magnetococcus</taxon>
    </lineage>
</organism>
<dbReference type="OrthoDB" id="7363777at2"/>
<dbReference type="EMBL" id="CP000471">
    <property type="protein sequence ID" value="ABK42718.1"/>
    <property type="molecule type" value="Genomic_DNA"/>
</dbReference>
<dbReference type="RefSeq" id="WP_011711891.1">
    <property type="nucleotide sequence ID" value="NC_008576.1"/>
</dbReference>
<proteinExistence type="predicted"/>
<accession>A0L425</accession>
<gene>
    <name evidence="2" type="ordered locus">Mmc1_0191</name>
</gene>
<feature type="transmembrane region" description="Helical" evidence="1">
    <location>
        <begin position="13"/>
        <end position="32"/>
    </location>
</feature>
<dbReference type="KEGG" id="mgm:Mmc1_0191"/>
<reference evidence="3" key="1">
    <citation type="journal article" date="2009" name="Appl. Environ. Microbiol.">
        <title>Complete genome sequence of the chemolithoautotrophic marine magnetotactic coccus strain MC-1.</title>
        <authorList>
            <person name="Schubbe S."/>
            <person name="Williams T.J."/>
            <person name="Xie G."/>
            <person name="Kiss H.E."/>
            <person name="Brettin T.S."/>
            <person name="Martinez D."/>
            <person name="Ross C.A."/>
            <person name="Schuler D."/>
            <person name="Cox B.L."/>
            <person name="Nealson K.H."/>
            <person name="Bazylinski D.A."/>
        </authorList>
    </citation>
    <scope>NUCLEOTIDE SEQUENCE [LARGE SCALE GENOMIC DNA]</scope>
    <source>
        <strain evidence="3">ATCC BAA-1437 / JCM 17883 / MC-1</strain>
    </source>
</reference>
<dbReference type="AlphaFoldDB" id="A0L425"/>
<dbReference type="STRING" id="156889.Mmc1_0191"/>
<sequence length="138" mass="15011" precursor="true">MDNHTTNNAMTEIALALAMGFFSIMVLAMVSMGGGVGSANKIAGAVMAASDNAQTPKAVVEVQEQDRMILYYNGHFFDQNMHQVKPETLPQGGRTILALAPETSMTQALKLRGLFGQRDVIVSTLDTRWIRALQEKTP</sequence>
<evidence type="ECO:0000313" key="3">
    <source>
        <dbReference type="Proteomes" id="UP000002586"/>
    </source>
</evidence>
<keyword evidence="1" id="KW-0812">Transmembrane</keyword>
<dbReference type="eggNOG" id="ENOG503309F">
    <property type="taxonomic scope" value="Bacteria"/>
</dbReference>
<reference evidence="2 3" key="2">
    <citation type="journal article" date="2012" name="Int. J. Syst. Evol. Microbiol.">
        <title>Magnetococcus marinus gen. nov., sp. nov., a marine, magnetotactic bacterium that represents a novel lineage (Magnetococcaceae fam. nov.; Magnetococcales ord. nov.) at the base of the Alphaproteobacteria.</title>
        <authorList>
            <person name="Bazylinski D.A."/>
            <person name="Williams T.J."/>
            <person name="Lefevre C.T."/>
            <person name="Berg R.J."/>
            <person name="Zhang C.L."/>
            <person name="Bowser S.S."/>
            <person name="Dean A.J."/>
            <person name="Beveridge T.J."/>
        </authorList>
    </citation>
    <scope>NUCLEOTIDE SEQUENCE [LARGE SCALE GENOMIC DNA]</scope>
    <source>
        <strain evidence="3">ATCC BAA-1437 / JCM 17883 / MC-1</strain>
    </source>
</reference>
<dbReference type="Proteomes" id="UP000002586">
    <property type="component" value="Chromosome"/>
</dbReference>
<dbReference type="HOGENOM" id="CLU_1813474_0_0_5"/>
<evidence type="ECO:0000313" key="2">
    <source>
        <dbReference type="EMBL" id="ABK42718.1"/>
    </source>
</evidence>
<protein>
    <submittedName>
        <fullName evidence="2">Uncharacterized protein</fullName>
    </submittedName>
</protein>
<keyword evidence="1" id="KW-1133">Transmembrane helix</keyword>
<keyword evidence="1" id="KW-0472">Membrane</keyword>
<keyword evidence="3" id="KW-1185">Reference proteome</keyword>
<evidence type="ECO:0000256" key="1">
    <source>
        <dbReference type="SAM" id="Phobius"/>
    </source>
</evidence>
<name>A0L425_MAGMM</name>